<dbReference type="AlphaFoldDB" id="A0AAE0FFF5"/>
<comment type="caution">
    <text evidence="2">The sequence shown here is derived from an EMBL/GenBank/DDBJ whole genome shotgun (WGS) entry which is preliminary data.</text>
</comment>
<accession>A0AAE0FFF5</accession>
<sequence length="77" mass="8404">MQQRLKLAGWDAEYDDAEEEKPSDDDEGCRPASISPPDEGADASTEGTTAVMTLGWAFEYVPHALGNVELEWGFVEA</sequence>
<dbReference type="Proteomes" id="UP001190700">
    <property type="component" value="Unassembled WGS sequence"/>
</dbReference>
<proteinExistence type="predicted"/>
<protein>
    <submittedName>
        <fullName evidence="2">Uncharacterized protein</fullName>
    </submittedName>
</protein>
<evidence type="ECO:0000313" key="2">
    <source>
        <dbReference type="EMBL" id="KAK3258744.1"/>
    </source>
</evidence>
<feature type="region of interest" description="Disordered" evidence="1">
    <location>
        <begin position="1"/>
        <end position="47"/>
    </location>
</feature>
<evidence type="ECO:0000313" key="3">
    <source>
        <dbReference type="Proteomes" id="UP001190700"/>
    </source>
</evidence>
<keyword evidence="3" id="KW-1185">Reference proteome</keyword>
<name>A0AAE0FFF5_9CHLO</name>
<organism evidence="2 3">
    <name type="scientific">Cymbomonas tetramitiformis</name>
    <dbReference type="NCBI Taxonomy" id="36881"/>
    <lineage>
        <taxon>Eukaryota</taxon>
        <taxon>Viridiplantae</taxon>
        <taxon>Chlorophyta</taxon>
        <taxon>Pyramimonadophyceae</taxon>
        <taxon>Pyramimonadales</taxon>
        <taxon>Pyramimonadaceae</taxon>
        <taxon>Cymbomonas</taxon>
    </lineage>
</organism>
<feature type="compositionally biased region" description="Acidic residues" evidence="1">
    <location>
        <begin position="12"/>
        <end position="27"/>
    </location>
</feature>
<evidence type="ECO:0000256" key="1">
    <source>
        <dbReference type="SAM" id="MobiDB-lite"/>
    </source>
</evidence>
<gene>
    <name evidence="2" type="ORF">CYMTET_32225</name>
</gene>
<dbReference type="EMBL" id="LGRX02019289">
    <property type="protein sequence ID" value="KAK3258744.1"/>
    <property type="molecule type" value="Genomic_DNA"/>
</dbReference>
<reference evidence="2 3" key="1">
    <citation type="journal article" date="2015" name="Genome Biol. Evol.">
        <title>Comparative Genomics of a Bacterivorous Green Alga Reveals Evolutionary Causalities and Consequences of Phago-Mixotrophic Mode of Nutrition.</title>
        <authorList>
            <person name="Burns J.A."/>
            <person name="Paasch A."/>
            <person name="Narechania A."/>
            <person name="Kim E."/>
        </authorList>
    </citation>
    <scope>NUCLEOTIDE SEQUENCE [LARGE SCALE GENOMIC DNA]</scope>
    <source>
        <strain evidence="2 3">PLY_AMNH</strain>
    </source>
</reference>